<evidence type="ECO:0000259" key="1">
    <source>
        <dbReference type="SMART" id="SM00095"/>
    </source>
</evidence>
<dbReference type="SMART" id="SM00095">
    <property type="entry name" value="TR_THY"/>
    <property type="match status" value="1"/>
</dbReference>
<dbReference type="PANTHER" id="PTHR10395:SF12">
    <property type="entry name" value="TRANSTHYRETIN"/>
    <property type="match status" value="1"/>
</dbReference>
<dbReference type="InterPro" id="IPR036817">
    <property type="entry name" value="Transthyretin/HIU_hydrolase_sf"/>
</dbReference>
<evidence type="ECO:0000313" key="2">
    <source>
        <dbReference type="Ensembl" id="ENSOKIP00005055194.1"/>
    </source>
</evidence>
<evidence type="ECO:0000313" key="3">
    <source>
        <dbReference type="Proteomes" id="UP000694557"/>
    </source>
</evidence>
<dbReference type="InterPro" id="IPR023416">
    <property type="entry name" value="Transthyretin/HIU_hydrolase_d"/>
</dbReference>
<dbReference type="GeneTree" id="ENSGT01050000245154"/>
<feature type="domain" description="Transthyretin/hydroxyisourate hydrolase" evidence="1">
    <location>
        <begin position="45"/>
        <end position="155"/>
    </location>
</feature>
<dbReference type="AlphaFoldDB" id="A0A8C7H9N5"/>
<sequence length="159" mass="17681">MVKSVTICLYWWSVCSVGLCIPSPVLCVWLVMTVLLCVTVHGLSDAQCPLMVKILHAVKGVPAGSMARSVSRRDTNGMIWAQVAIHHLISEQDFQTGVYRVEFDSEAYWKSQGTTHFHNTVVFEVRAEGHRHNTLALLRSPFSYTTTAVVIIAHTPDQA</sequence>
<dbReference type="Pfam" id="PF00576">
    <property type="entry name" value="Transthyretin"/>
    <property type="match status" value="1"/>
</dbReference>
<proteinExistence type="predicted"/>
<dbReference type="GO" id="GO:0006144">
    <property type="term" value="P:purine nucleobase metabolic process"/>
    <property type="evidence" value="ECO:0007669"/>
    <property type="project" value="TreeGrafter"/>
</dbReference>
<dbReference type="Ensembl" id="ENSOKIT00005058578.1">
    <property type="protein sequence ID" value="ENSOKIP00005055194.1"/>
    <property type="gene ID" value="ENSOKIG00005023580.1"/>
</dbReference>
<protein>
    <submittedName>
        <fullName evidence="2">Transthyretin</fullName>
    </submittedName>
</protein>
<name>A0A8C7H9N5_ONCKI</name>
<dbReference type="Gene3D" id="2.60.40.180">
    <property type="entry name" value="Transthyretin/hydroxyisourate hydrolase domain"/>
    <property type="match status" value="1"/>
</dbReference>
<keyword evidence="3" id="KW-1185">Reference proteome</keyword>
<reference evidence="2" key="2">
    <citation type="submission" date="2025-09" db="UniProtKB">
        <authorList>
            <consortium name="Ensembl"/>
        </authorList>
    </citation>
    <scope>IDENTIFICATION</scope>
</reference>
<reference evidence="2" key="1">
    <citation type="submission" date="2025-08" db="UniProtKB">
        <authorList>
            <consortium name="Ensembl"/>
        </authorList>
    </citation>
    <scope>IDENTIFICATION</scope>
</reference>
<dbReference type="SUPFAM" id="SSF49472">
    <property type="entry name" value="Transthyretin (synonym: prealbumin)"/>
    <property type="match status" value="1"/>
</dbReference>
<dbReference type="Proteomes" id="UP000694557">
    <property type="component" value="Unassembled WGS sequence"/>
</dbReference>
<accession>A0A8C7H9N5</accession>
<organism evidence="2 3">
    <name type="scientific">Oncorhynchus kisutch</name>
    <name type="common">Coho salmon</name>
    <name type="synonym">Salmo kisutch</name>
    <dbReference type="NCBI Taxonomy" id="8019"/>
    <lineage>
        <taxon>Eukaryota</taxon>
        <taxon>Metazoa</taxon>
        <taxon>Chordata</taxon>
        <taxon>Craniata</taxon>
        <taxon>Vertebrata</taxon>
        <taxon>Euteleostomi</taxon>
        <taxon>Actinopterygii</taxon>
        <taxon>Neopterygii</taxon>
        <taxon>Teleostei</taxon>
        <taxon>Protacanthopterygii</taxon>
        <taxon>Salmoniformes</taxon>
        <taxon>Salmonidae</taxon>
        <taxon>Salmoninae</taxon>
        <taxon>Oncorhynchus</taxon>
    </lineage>
</organism>
<dbReference type="PANTHER" id="PTHR10395">
    <property type="entry name" value="URICASE AND TRANSTHYRETIN-RELATED"/>
    <property type="match status" value="1"/>
</dbReference>